<comment type="caution">
    <text evidence="8">The sequence shown here is derived from an EMBL/GenBank/DDBJ whole genome shotgun (WGS) entry which is preliminary data.</text>
</comment>
<dbReference type="GO" id="GO:0010945">
    <property type="term" value="F:coenzyme A diphosphatase activity"/>
    <property type="evidence" value="ECO:0007669"/>
    <property type="project" value="InterPro"/>
</dbReference>
<dbReference type="InterPro" id="IPR015797">
    <property type="entry name" value="NUDIX_hydrolase-like_dom_sf"/>
</dbReference>
<keyword evidence="4" id="KW-0378">Hydrolase</keyword>
<dbReference type="Pfam" id="PF00293">
    <property type="entry name" value="NUDIX"/>
    <property type="match status" value="1"/>
</dbReference>
<dbReference type="GO" id="GO:0046872">
    <property type="term" value="F:metal ion binding"/>
    <property type="evidence" value="ECO:0007669"/>
    <property type="project" value="UniProtKB-KW"/>
</dbReference>
<evidence type="ECO:0000256" key="6">
    <source>
        <dbReference type="ARBA" id="ARBA00023211"/>
    </source>
</evidence>
<protein>
    <submittedName>
        <fullName evidence="8">CoA pyrophosphatase</fullName>
    </submittedName>
</protein>
<evidence type="ECO:0000259" key="7">
    <source>
        <dbReference type="PROSITE" id="PS51462"/>
    </source>
</evidence>
<proteinExistence type="predicted"/>
<dbReference type="PANTHER" id="PTHR12992">
    <property type="entry name" value="NUDIX HYDROLASE"/>
    <property type="match status" value="1"/>
</dbReference>
<keyword evidence="6" id="KW-0464">Manganese</keyword>
<dbReference type="Gene3D" id="3.90.79.10">
    <property type="entry name" value="Nucleoside Triphosphate Pyrophosphohydrolase"/>
    <property type="match status" value="1"/>
</dbReference>
<keyword evidence="5" id="KW-0460">Magnesium</keyword>
<dbReference type="NCBIfam" id="NF007980">
    <property type="entry name" value="PRK10707.1"/>
    <property type="match status" value="1"/>
</dbReference>
<dbReference type="InterPro" id="IPR000086">
    <property type="entry name" value="NUDIX_hydrolase_dom"/>
</dbReference>
<evidence type="ECO:0000256" key="3">
    <source>
        <dbReference type="ARBA" id="ARBA00022723"/>
    </source>
</evidence>
<reference evidence="8" key="1">
    <citation type="submission" date="2022-06" db="EMBL/GenBank/DDBJ databases">
        <title>Sphingomonas sp. nov. isolated from rhizosphere soil of tomato.</title>
        <authorList>
            <person name="Dong H."/>
            <person name="Gao R."/>
        </authorList>
    </citation>
    <scope>NUCLEOTIDE SEQUENCE</scope>
    <source>
        <strain evidence="8">MMSM24</strain>
    </source>
</reference>
<keyword evidence="3" id="KW-0479">Metal-binding</keyword>
<evidence type="ECO:0000256" key="4">
    <source>
        <dbReference type="ARBA" id="ARBA00022801"/>
    </source>
</evidence>
<dbReference type="Proteomes" id="UP001165565">
    <property type="component" value="Unassembled WGS sequence"/>
</dbReference>
<dbReference type="PANTHER" id="PTHR12992:SF11">
    <property type="entry name" value="MITOCHONDRIAL COENZYME A DIPHOSPHATASE NUDT8"/>
    <property type="match status" value="1"/>
</dbReference>
<dbReference type="EMBL" id="JANFAV010000011">
    <property type="protein sequence ID" value="MCW6536100.1"/>
    <property type="molecule type" value="Genomic_DNA"/>
</dbReference>
<name>A0AA41Z8T2_9SPHN</name>
<dbReference type="CDD" id="cd03426">
    <property type="entry name" value="NUDIX_CoAse_Nudt7"/>
    <property type="match status" value="1"/>
</dbReference>
<dbReference type="PROSITE" id="PS51462">
    <property type="entry name" value="NUDIX"/>
    <property type="match status" value="1"/>
</dbReference>
<gene>
    <name evidence="8" type="ORF">NEE01_15065</name>
</gene>
<comment type="cofactor">
    <cofactor evidence="1">
        <name>Mn(2+)</name>
        <dbReference type="ChEBI" id="CHEBI:29035"/>
    </cofactor>
</comment>
<dbReference type="SUPFAM" id="SSF55811">
    <property type="entry name" value="Nudix"/>
    <property type="match status" value="1"/>
</dbReference>
<evidence type="ECO:0000313" key="9">
    <source>
        <dbReference type="Proteomes" id="UP001165565"/>
    </source>
</evidence>
<evidence type="ECO:0000256" key="5">
    <source>
        <dbReference type="ARBA" id="ARBA00022842"/>
    </source>
</evidence>
<evidence type="ECO:0000256" key="1">
    <source>
        <dbReference type="ARBA" id="ARBA00001936"/>
    </source>
</evidence>
<accession>A0AA41Z8T2</accession>
<dbReference type="InterPro" id="IPR045121">
    <property type="entry name" value="CoAse"/>
</dbReference>
<organism evidence="8 9">
    <name type="scientific">Sphingomonas lycopersici</name>
    <dbReference type="NCBI Taxonomy" id="2951807"/>
    <lineage>
        <taxon>Bacteria</taxon>
        <taxon>Pseudomonadati</taxon>
        <taxon>Pseudomonadota</taxon>
        <taxon>Alphaproteobacteria</taxon>
        <taxon>Sphingomonadales</taxon>
        <taxon>Sphingomonadaceae</taxon>
        <taxon>Sphingomonas</taxon>
    </lineage>
</organism>
<evidence type="ECO:0000256" key="2">
    <source>
        <dbReference type="ARBA" id="ARBA00001946"/>
    </source>
</evidence>
<dbReference type="AlphaFoldDB" id="A0AA41Z8T2"/>
<comment type="cofactor">
    <cofactor evidence="2">
        <name>Mg(2+)</name>
        <dbReference type="ChEBI" id="CHEBI:18420"/>
    </cofactor>
</comment>
<keyword evidence="9" id="KW-1185">Reference proteome</keyword>
<feature type="domain" description="Nudix hydrolase" evidence="7">
    <location>
        <begin position="38"/>
        <end position="167"/>
    </location>
</feature>
<sequence>MSDLVERLHRALTAGLAEQPVLLTGDRVDLDVAPENSMRPAAVLVPVTDRDRPGVILTQRPETMRRHAGQVAFPGGRLDPGEDAVTAALREAEEEIALPRDRVTVIGAVDRYRTVTGFLVTPVVAVVPPDLPLVANPAEVSAVFEVPLDFLLDTANHIEVTVEWQGHERHYYEIMWDSRRIWGATAAMVVNLARRLRWTP</sequence>
<dbReference type="RefSeq" id="WP_265269513.1">
    <property type="nucleotide sequence ID" value="NZ_JANFAV010000011.1"/>
</dbReference>
<evidence type="ECO:0000313" key="8">
    <source>
        <dbReference type="EMBL" id="MCW6536100.1"/>
    </source>
</evidence>